<feature type="compositionally biased region" description="Polar residues" evidence="1">
    <location>
        <begin position="119"/>
        <end position="134"/>
    </location>
</feature>
<feature type="compositionally biased region" description="Low complexity" evidence="1">
    <location>
        <begin position="316"/>
        <end position="331"/>
    </location>
</feature>
<dbReference type="eggNOG" id="ENOG5032SYI">
    <property type="taxonomic scope" value="Bacteria"/>
</dbReference>
<comment type="caution">
    <text evidence="3">The sequence shown here is derived from an EMBL/GenBank/DDBJ whole genome shotgun (WGS) entry which is preliminary data.</text>
</comment>
<keyword evidence="2" id="KW-1133">Transmembrane helix</keyword>
<dbReference type="EMBL" id="AQHZ01000024">
    <property type="protein sequence ID" value="ENO17744.1"/>
    <property type="molecule type" value="Genomic_DNA"/>
</dbReference>
<dbReference type="STRING" id="888050.HMPREF9004_1654"/>
<gene>
    <name evidence="3" type="ORF">HMPREF9004_1654</name>
</gene>
<reference evidence="3 4" key="1">
    <citation type="submission" date="2013-03" db="EMBL/GenBank/DDBJ databases">
        <title>Reference genome for the Human Microbiome Project.</title>
        <authorList>
            <person name="Aqrawi P."/>
            <person name="Ayvaz T."/>
            <person name="Bess C."/>
            <person name="Blankenburg K."/>
            <person name="Coyle M."/>
            <person name="Deng J."/>
            <person name="Forbes L."/>
            <person name="Fowler G."/>
            <person name="Francisco L."/>
            <person name="Fu Q."/>
            <person name="Gibbs R."/>
            <person name="Gross S."/>
            <person name="Gubbala S."/>
            <person name="Hale W."/>
            <person name="Hemphill L."/>
            <person name="Highlander S."/>
            <person name="Hirani K."/>
            <person name="Jackson L."/>
            <person name="Jakkamsetti A."/>
            <person name="Javaid M."/>
            <person name="Jayaseelan J.C."/>
            <person name="Jiang H."/>
            <person name="Joshi V."/>
            <person name="Korchina V."/>
            <person name="Kovar C."/>
            <person name="Lara F."/>
            <person name="Lee S."/>
            <person name="Liu Y."/>
            <person name="Mata R."/>
            <person name="Mathew T."/>
            <person name="Munidasa M."/>
            <person name="Muzny D."/>
            <person name="Nazareth L."/>
            <person name="Ngo R."/>
            <person name="Nguyen L."/>
            <person name="Nguyen N."/>
            <person name="Okwuonu G."/>
            <person name="Ongeri F."/>
            <person name="Palculict T."/>
            <person name="Patil S."/>
            <person name="Petrosino J."/>
            <person name="Pham C."/>
            <person name="Pham P."/>
            <person name="Pu L.-L."/>
            <person name="Qin X."/>
            <person name="Qu J."/>
            <person name="Reid J."/>
            <person name="Ross M."/>
            <person name="Ruth R."/>
            <person name="Saada N."/>
            <person name="San Lucas F."/>
            <person name="Santibanez J."/>
            <person name="Shang Y."/>
            <person name="Simmons D."/>
            <person name="Song X.-Z."/>
            <person name="Tang L.-Y."/>
            <person name="Thornton R."/>
            <person name="Warren J."/>
            <person name="Weissenberger G."/>
            <person name="Wilczek-Boney K."/>
            <person name="Worley K."/>
            <person name="Youmans B."/>
            <person name="Zhang J."/>
            <person name="Zhang L."/>
            <person name="Zhao Z."/>
            <person name="Zhou C."/>
            <person name="Zhu D."/>
            <person name="Zhu Y."/>
        </authorList>
    </citation>
    <scope>NUCLEOTIDE SEQUENCE [LARGE SCALE GENOMIC DNA]</scope>
    <source>
        <strain evidence="3 4">F0333</strain>
    </source>
</reference>
<evidence type="ECO:0000256" key="2">
    <source>
        <dbReference type="SAM" id="Phobius"/>
    </source>
</evidence>
<sequence length="470" mass="49547">MGRLKQYTAAVIAAALSLIFLIVGVLALTVFKPAQEFSSSVVPEHTLVMTRDGVLRLMAKNVTVTATSKSGAPVALGLGTPGDVLGWIGDDPYTEVVGLSSDRSLLKTEDRSAVGDAQSGAQSGRHAQSGTQVGTPGAQSQSSAQSGAQSAAQSGGRIDPEASKLLDALLASDMWLQVATNDGTAALSLTEVPASRSLLAVSAGGVGDLELTLTWPSERANWLAIISLLAALVFVLVAAIAAFSRFHHLNRAQRRSSKIATGAEATTESLEPAQEEMNVEDEGVQSEAPSDSQEHEELLEEQAQSRAAGEERDPLEVSSGPEELESSPSVETCEDEAPEEETRVVGRHGSGSPIDQDPPERESTDTGVIDLSSIRPGMTLPSRRALREARQKGEGTLIIDGREFDTGLIPVIEGKKNTEARDEHLSSGDAQSAGGDQDGDADDLAGRATKSEWTSFMPAWRKKSEEGKER</sequence>
<evidence type="ECO:0000256" key="1">
    <source>
        <dbReference type="SAM" id="MobiDB-lite"/>
    </source>
</evidence>
<protein>
    <submittedName>
        <fullName evidence="3">Uncharacterized protein</fullName>
    </submittedName>
</protein>
<keyword evidence="2" id="KW-0472">Membrane</keyword>
<feature type="compositionally biased region" description="Low complexity" evidence="1">
    <location>
        <begin position="137"/>
        <end position="156"/>
    </location>
</feature>
<feature type="transmembrane region" description="Helical" evidence="2">
    <location>
        <begin position="222"/>
        <end position="246"/>
    </location>
</feature>
<keyword evidence="2" id="KW-0812">Transmembrane</keyword>
<organism evidence="3 4">
    <name type="scientific">Schaalia cardiffensis F0333</name>
    <dbReference type="NCBI Taxonomy" id="888050"/>
    <lineage>
        <taxon>Bacteria</taxon>
        <taxon>Bacillati</taxon>
        <taxon>Actinomycetota</taxon>
        <taxon>Actinomycetes</taxon>
        <taxon>Actinomycetales</taxon>
        <taxon>Actinomycetaceae</taxon>
        <taxon>Schaalia</taxon>
    </lineage>
</organism>
<dbReference type="AlphaFoldDB" id="N6WC21"/>
<name>N6WC21_9ACTO</name>
<feature type="region of interest" description="Disordered" evidence="1">
    <location>
        <begin position="254"/>
        <end position="388"/>
    </location>
</feature>
<keyword evidence="4" id="KW-1185">Reference proteome</keyword>
<dbReference type="PATRIC" id="fig|888050.3.peg.1588"/>
<dbReference type="Proteomes" id="UP000013015">
    <property type="component" value="Unassembled WGS sequence"/>
</dbReference>
<proteinExistence type="predicted"/>
<dbReference type="RefSeq" id="WP_005964304.1">
    <property type="nucleotide sequence ID" value="NZ_CP040505.1"/>
</dbReference>
<feature type="region of interest" description="Disordered" evidence="1">
    <location>
        <begin position="415"/>
        <end position="470"/>
    </location>
</feature>
<evidence type="ECO:0000313" key="3">
    <source>
        <dbReference type="EMBL" id="ENO17744.1"/>
    </source>
</evidence>
<evidence type="ECO:0000313" key="4">
    <source>
        <dbReference type="Proteomes" id="UP000013015"/>
    </source>
</evidence>
<feature type="compositionally biased region" description="Basic and acidic residues" evidence="1">
    <location>
        <begin position="415"/>
        <end position="426"/>
    </location>
</feature>
<accession>N6WC21</accession>
<dbReference type="OrthoDB" id="3249401at2"/>
<feature type="region of interest" description="Disordered" evidence="1">
    <location>
        <begin position="109"/>
        <end position="157"/>
    </location>
</feature>
<dbReference type="HOGENOM" id="CLU_634058_0_0_11"/>
<feature type="compositionally biased region" description="Acidic residues" evidence="1">
    <location>
        <begin position="273"/>
        <end position="284"/>
    </location>
</feature>